<evidence type="ECO:0000256" key="1">
    <source>
        <dbReference type="ARBA" id="ARBA00022801"/>
    </source>
</evidence>
<organism evidence="3 4">
    <name type="scientific">Paenibacillus glycanilyticus</name>
    <dbReference type="NCBI Taxonomy" id="126569"/>
    <lineage>
        <taxon>Bacteria</taxon>
        <taxon>Bacillati</taxon>
        <taxon>Bacillota</taxon>
        <taxon>Bacilli</taxon>
        <taxon>Bacillales</taxon>
        <taxon>Paenibacillaceae</taxon>
        <taxon>Paenibacillus</taxon>
    </lineage>
</organism>
<dbReference type="Gene3D" id="3.10.129.10">
    <property type="entry name" value="Hotdog Thioesterase"/>
    <property type="match status" value="1"/>
</dbReference>
<dbReference type="SUPFAM" id="SSF54637">
    <property type="entry name" value="Thioesterase/thiol ester dehydrase-isomerase"/>
    <property type="match status" value="1"/>
</dbReference>
<keyword evidence="4" id="KW-1185">Reference proteome</keyword>
<dbReference type="InterPro" id="IPR003736">
    <property type="entry name" value="PAAI_dom"/>
</dbReference>
<dbReference type="Proteomes" id="UP001285921">
    <property type="component" value="Unassembled WGS sequence"/>
</dbReference>
<dbReference type="PANTHER" id="PTHR42856:SF1">
    <property type="entry name" value="ACYL-COENZYME A THIOESTERASE PAAI"/>
    <property type="match status" value="1"/>
</dbReference>
<comment type="caution">
    <text evidence="3">The sequence shown here is derived from an EMBL/GenBank/DDBJ whole genome shotgun (WGS) entry which is preliminary data.</text>
</comment>
<feature type="domain" description="Thioesterase" evidence="2">
    <location>
        <begin position="60"/>
        <end position="133"/>
    </location>
</feature>
<evidence type="ECO:0000313" key="3">
    <source>
        <dbReference type="EMBL" id="GMK46772.1"/>
    </source>
</evidence>
<proteinExistence type="predicted"/>
<dbReference type="EMBL" id="BTCL01000015">
    <property type="protein sequence ID" value="GMK46772.1"/>
    <property type="molecule type" value="Genomic_DNA"/>
</dbReference>
<gene>
    <name evidence="3" type="ORF">PghCCS26_39010</name>
</gene>
<reference evidence="3 4" key="1">
    <citation type="submission" date="2023-05" db="EMBL/GenBank/DDBJ databases">
        <title>Draft genome of Paenibacillus sp. CCS26.</title>
        <authorList>
            <person name="Akita H."/>
            <person name="Shinto Y."/>
            <person name="Kimura Z."/>
        </authorList>
    </citation>
    <scope>NUCLEOTIDE SEQUENCE [LARGE SCALE GENOMIC DNA]</scope>
    <source>
        <strain evidence="3 4">CCS26</strain>
    </source>
</reference>
<evidence type="ECO:0000313" key="4">
    <source>
        <dbReference type="Proteomes" id="UP001285921"/>
    </source>
</evidence>
<dbReference type="InterPro" id="IPR029069">
    <property type="entry name" value="HotDog_dom_sf"/>
</dbReference>
<accession>A0ABQ6NRI8</accession>
<dbReference type="InterPro" id="IPR052723">
    <property type="entry name" value="Acyl-CoA_thioesterase_PaaI"/>
</dbReference>
<name>A0ABQ6NRI8_9BACL</name>
<evidence type="ECO:0000259" key="2">
    <source>
        <dbReference type="Pfam" id="PF03061"/>
    </source>
</evidence>
<dbReference type="CDD" id="cd03443">
    <property type="entry name" value="PaaI_thioesterase"/>
    <property type="match status" value="1"/>
</dbReference>
<dbReference type="NCBIfam" id="TIGR00369">
    <property type="entry name" value="unchar_dom_1"/>
    <property type="match status" value="1"/>
</dbReference>
<keyword evidence="1" id="KW-0378">Hydrolase</keyword>
<dbReference type="InterPro" id="IPR006683">
    <property type="entry name" value="Thioestr_dom"/>
</dbReference>
<dbReference type="Pfam" id="PF03061">
    <property type="entry name" value="4HBT"/>
    <property type="match status" value="1"/>
</dbReference>
<sequence>MRVAEDFAAEQADIERHLAKLEELASGTFWSELGCEVVFAHAEKAAIRLRAEQRHLNLIGIVHGGVLMSMLDNAMGLVVMIACREKTVTAGLNTHFLESAKSGNLVCEAEIMHRIGRTITLQATVKDEEDRLIAWGSGTYRIVSR</sequence>
<protein>
    <recommendedName>
        <fullName evidence="2">Thioesterase domain-containing protein</fullName>
    </recommendedName>
</protein>
<dbReference type="PANTHER" id="PTHR42856">
    <property type="entry name" value="ACYL-COENZYME A THIOESTERASE PAAI"/>
    <property type="match status" value="1"/>
</dbReference>